<dbReference type="PANTHER" id="PTHR22926:SF5">
    <property type="entry name" value="PHOSPHO-N-ACETYLMURAMOYL-PENTAPEPTIDE-TRANSFERASE HOMOLOG"/>
    <property type="match status" value="1"/>
</dbReference>
<dbReference type="InterPro" id="IPR018480">
    <property type="entry name" value="PNAcMuramoyl-5peptid_Trfase_CS"/>
</dbReference>
<feature type="transmembrane region" description="Helical" evidence="7">
    <location>
        <begin position="303"/>
        <end position="322"/>
    </location>
</feature>
<proteinExistence type="inferred from homology"/>
<dbReference type="Pfam" id="PF00953">
    <property type="entry name" value="Glycos_transf_4"/>
    <property type="match status" value="1"/>
</dbReference>
<feature type="transmembrane region" description="Helical" evidence="7">
    <location>
        <begin position="109"/>
        <end position="127"/>
    </location>
</feature>
<comment type="pathway">
    <text evidence="7">Cell wall biogenesis; peptidoglycan biosynthesis.</text>
</comment>
<dbReference type="InterPro" id="IPR003524">
    <property type="entry name" value="PNAcMuramoyl-5peptid_Trfase"/>
</dbReference>
<evidence type="ECO:0000256" key="9">
    <source>
        <dbReference type="PIRSR" id="PIRSR600715-1"/>
    </source>
</evidence>
<dbReference type="GO" id="GO:0008360">
    <property type="term" value="P:regulation of cell shape"/>
    <property type="evidence" value="ECO:0007669"/>
    <property type="project" value="UniProtKB-KW"/>
</dbReference>
<comment type="subcellular location">
    <subcellularLocation>
        <location evidence="7">Cell membrane</location>
        <topology evidence="7">Multi-pass membrane protein</topology>
    </subcellularLocation>
    <subcellularLocation>
        <location evidence="1">Membrane</location>
        <topology evidence="1">Multi-pass membrane protein</topology>
    </subcellularLocation>
</comment>
<dbReference type="CDD" id="cd06852">
    <property type="entry name" value="GT_MraY"/>
    <property type="match status" value="1"/>
</dbReference>
<dbReference type="NCBIfam" id="TIGR00445">
    <property type="entry name" value="mraY"/>
    <property type="match status" value="1"/>
</dbReference>
<comment type="cofactor">
    <cofactor evidence="7 9">
        <name>Mg(2+)</name>
        <dbReference type="ChEBI" id="CHEBI:18420"/>
    </cofactor>
</comment>
<feature type="transmembrane region" description="Helical" evidence="7">
    <location>
        <begin position="178"/>
        <end position="197"/>
    </location>
</feature>
<dbReference type="InterPro" id="IPR000715">
    <property type="entry name" value="Glycosyl_transferase_4"/>
</dbReference>
<protein>
    <recommendedName>
        <fullName evidence="7 8">Phospho-N-acetylmuramoyl-pentapeptide-transferase</fullName>
        <ecNumber evidence="7 8">2.7.8.13</ecNumber>
    </recommendedName>
    <alternativeName>
        <fullName evidence="7">UDP-MurNAc-pentapeptide phosphotransferase</fullName>
    </alternativeName>
</protein>
<dbReference type="GO" id="GO:0008963">
    <property type="term" value="F:phospho-N-acetylmuramoyl-pentapeptide-transferase activity"/>
    <property type="evidence" value="ECO:0007669"/>
    <property type="project" value="UniProtKB-UniRule"/>
</dbReference>
<dbReference type="EMBL" id="DVMM01000060">
    <property type="protein sequence ID" value="HIU29234.1"/>
    <property type="molecule type" value="Genomic_DNA"/>
</dbReference>
<dbReference type="Proteomes" id="UP000824089">
    <property type="component" value="Unassembled WGS sequence"/>
</dbReference>
<accession>A0A9D1I712</accession>
<feature type="transmembrane region" description="Helical" evidence="7">
    <location>
        <begin position="227"/>
        <end position="248"/>
    </location>
</feature>
<dbReference type="HAMAP" id="MF_00038">
    <property type="entry name" value="MraY"/>
    <property type="match status" value="1"/>
</dbReference>
<feature type="transmembrane region" description="Helical" evidence="7">
    <location>
        <begin position="152"/>
        <end position="171"/>
    </location>
</feature>
<keyword evidence="4 7" id="KW-0812">Transmembrane</keyword>
<dbReference type="GO" id="GO:0009252">
    <property type="term" value="P:peptidoglycan biosynthetic process"/>
    <property type="evidence" value="ECO:0007669"/>
    <property type="project" value="UniProtKB-UniRule"/>
</dbReference>
<keyword evidence="7 9" id="KW-0479">Metal-binding</keyword>
<feature type="transmembrane region" description="Helical" evidence="7">
    <location>
        <begin position="6"/>
        <end position="26"/>
    </location>
</feature>
<evidence type="ECO:0000256" key="6">
    <source>
        <dbReference type="ARBA" id="ARBA00023136"/>
    </source>
</evidence>
<dbReference type="PANTHER" id="PTHR22926">
    <property type="entry name" value="PHOSPHO-N-ACETYLMURAMOYL-PENTAPEPTIDE-TRANSFERASE"/>
    <property type="match status" value="1"/>
</dbReference>
<keyword evidence="7" id="KW-0131">Cell cycle</keyword>
<evidence type="ECO:0000256" key="8">
    <source>
        <dbReference type="NCBIfam" id="TIGR00445"/>
    </source>
</evidence>
<comment type="function">
    <text evidence="7">Catalyzes the initial step of the lipid cycle reactions in the biosynthesis of the cell wall peptidoglycan: transfers peptidoglycan precursor phospho-MurNAc-pentapeptide from UDP-MurNAc-pentapeptide onto the lipid carrier undecaprenyl phosphate, yielding undecaprenyl-pyrophosphoryl-MurNAc-pentapeptide, known as lipid I.</text>
</comment>
<reference evidence="10" key="1">
    <citation type="submission" date="2020-10" db="EMBL/GenBank/DDBJ databases">
        <authorList>
            <person name="Gilroy R."/>
        </authorList>
    </citation>
    <scope>NUCLEOTIDE SEQUENCE</scope>
    <source>
        <strain evidence="10">CHK195-4489</strain>
    </source>
</reference>
<evidence type="ECO:0000256" key="1">
    <source>
        <dbReference type="ARBA" id="ARBA00004141"/>
    </source>
</evidence>
<feature type="transmembrane region" description="Helical" evidence="7">
    <location>
        <begin position="77"/>
        <end position="97"/>
    </location>
</feature>
<dbReference type="PROSITE" id="PS01348">
    <property type="entry name" value="MRAY_2"/>
    <property type="match status" value="1"/>
</dbReference>
<name>A0A9D1I712_9CLOT</name>
<feature type="binding site" evidence="9">
    <location>
        <position position="170"/>
    </location>
    <ligand>
        <name>Mg(2+)</name>
        <dbReference type="ChEBI" id="CHEBI:18420"/>
    </ligand>
</feature>
<dbReference type="GO" id="GO:0046872">
    <property type="term" value="F:metal ion binding"/>
    <property type="evidence" value="ECO:0007669"/>
    <property type="project" value="UniProtKB-KW"/>
</dbReference>
<dbReference type="EC" id="2.7.8.13" evidence="7 8"/>
<keyword evidence="3 7" id="KW-0808">Transferase</keyword>
<keyword evidence="7" id="KW-0573">Peptidoglycan synthesis</keyword>
<dbReference type="GO" id="GO:0005886">
    <property type="term" value="C:plasma membrane"/>
    <property type="evidence" value="ECO:0007669"/>
    <property type="project" value="UniProtKB-SubCell"/>
</dbReference>
<dbReference type="GO" id="GO:0071555">
    <property type="term" value="P:cell wall organization"/>
    <property type="evidence" value="ECO:0007669"/>
    <property type="project" value="UniProtKB-KW"/>
</dbReference>
<dbReference type="GO" id="GO:0051301">
    <property type="term" value="P:cell division"/>
    <property type="evidence" value="ECO:0007669"/>
    <property type="project" value="UniProtKB-KW"/>
</dbReference>
<comment type="catalytic activity">
    <reaction evidence="7">
        <text>UDP-N-acetyl-alpha-D-muramoyl-L-alanyl-gamma-D-glutamyl-meso-2,6-diaminopimeloyl-D-alanyl-D-alanine + di-trans,octa-cis-undecaprenyl phosphate = di-trans,octa-cis-undecaprenyl diphospho-N-acetyl-alpha-D-muramoyl-L-alanyl-D-glutamyl-meso-2,6-diaminopimeloyl-D-alanyl-D-alanine + UMP</text>
        <dbReference type="Rhea" id="RHEA:28386"/>
        <dbReference type="ChEBI" id="CHEBI:57865"/>
        <dbReference type="ChEBI" id="CHEBI:60392"/>
        <dbReference type="ChEBI" id="CHEBI:61386"/>
        <dbReference type="ChEBI" id="CHEBI:61387"/>
        <dbReference type="EC" id="2.7.8.13"/>
    </reaction>
</comment>
<dbReference type="AlphaFoldDB" id="A0A9D1I712"/>
<keyword evidence="7" id="KW-0132">Cell division</keyword>
<sequence length="323" mass="36023">MTTVTIIFLITFAGAVLLAPFYIPLLRRLKFGQTIRYNGPQSHLKKQGTPTIGALIFLTPLIIVALVLYFKGMAPKMIPLLWTSVGFGFVGFLDDLIKIVKKRKDGLRAYQKMTLLFLVSLAFVFYITRKNYVDNTIIIDFFGYTKTFDLKWVFIPFCILILLSATNAVNLTDGLDGLCAGSSFIVFVLFAAVSILLCPDDSVAYFSVAMAGGLLGFLLFNFNPAKVFMGDTGSLAIGGAMGACVILLQRPLLLVIAGFLFVIEALSVILQVSFFKITKGKRLFRMAPIHHHFELCGWSERKVVTIFWIFTLFCCVLAYFSMR</sequence>
<evidence type="ECO:0000256" key="7">
    <source>
        <dbReference type="HAMAP-Rule" id="MF_00038"/>
    </source>
</evidence>
<evidence type="ECO:0000313" key="11">
    <source>
        <dbReference type="Proteomes" id="UP000824089"/>
    </source>
</evidence>
<evidence type="ECO:0000256" key="2">
    <source>
        <dbReference type="ARBA" id="ARBA00005583"/>
    </source>
</evidence>
<keyword evidence="6 7" id="KW-0472">Membrane</keyword>
<reference evidence="10" key="2">
    <citation type="journal article" date="2021" name="PeerJ">
        <title>Extensive microbial diversity within the chicken gut microbiome revealed by metagenomics and culture.</title>
        <authorList>
            <person name="Gilroy R."/>
            <person name="Ravi A."/>
            <person name="Getino M."/>
            <person name="Pursley I."/>
            <person name="Horton D.L."/>
            <person name="Alikhan N.F."/>
            <person name="Baker D."/>
            <person name="Gharbi K."/>
            <person name="Hall N."/>
            <person name="Watson M."/>
            <person name="Adriaenssens E.M."/>
            <person name="Foster-Nyarko E."/>
            <person name="Jarju S."/>
            <person name="Secka A."/>
            <person name="Antonio M."/>
            <person name="Oren A."/>
            <person name="Chaudhuri R.R."/>
            <person name="La Ragione R."/>
            <person name="Hildebrand F."/>
            <person name="Pallen M.J."/>
        </authorList>
    </citation>
    <scope>NUCLEOTIDE SEQUENCE</scope>
    <source>
        <strain evidence="10">CHK195-4489</strain>
    </source>
</reference>
<keyword evidence="7 9" id="KW-0460">Magnesium</keyword>
<evidence type="ECO:0000256" key="5">
    <source>
        <dbReference type="ARBA" id="ARBA00022989"/>
    </source>
</evidence>
<feature type="binding site" evidence="9">
    <location>
        <position position="231"/>
    </location>
    <ligand>
        <name>Mg(2+)</name>
        <dbReference type="ChEBI" id="CHEBI:18420"/>
    </ligand>
</feature>
<keyword evidence="7" id="KW-0133">Cell shape</keyword>
<organism evidence="10 11">
    <name type="scientific">Candidatus Egerieisoma faecipullorum</name>
    <dbReference type="NCBI Taxonomy" id="2840963"/>
    <lineage>
        <taxon>Bacteria</taxon>
        <taxon>Bacillati</taxon>
        <taxon>Bacillota</taxon>
        <taxon>Clostridia</taxon>
        <taxon>Eubacteriales</taxon>
        <taxon>Clostridiaceae</taxon>
        <taxon>Clostridiaceae incertae sedis</taxon>
        <taxon>Candidatus Egerieisoma</taxon>
    </lineage>
</organism>
<evidence type="ECO:0000256" key="4">
    <source>
        <dbReference type="ARBA" id="ARBA00022692"/>
    </source>
</evidence>
<comment type="caution">
    <text evidence="10">The sequence shown here is derived from an EMBL/GenBank/DDBJ whole genome shotgun (WGS) entry which is preliminary data.</text>
</comment>
<feature type="transmembrane region" description="Helical" evidence="7">
    <location>
        <begin position="203"/>
        <end position="220"/>
    </location>
</feature>
<gene>
    <name evidence="7" type="primary">mraY</name>
    <name evidence="10" type="ORF">IAD50_02935</name>
</gene>
<keyword evidence="7" id="KW-1003">Cell membrane</keyword>
<feature type="transmembrane region" description="Helical" evidence="7">
    <location>
        <begin position="254"/>
        <end position="275"/>
    </location>
</feature>
<comment type="similarity">
    <text evidence="2 7">Belongs to the glycosyltransferase 4 family. MraY subfamily.</text>
</comment>
<feature type="transmembrane region" description="Helical" evidence="7">
    <location>
        <begin position="52"/>
        <end position="71"/>
    </location>
</feature>
<keyword evidence="7" id="KW-0961">Cell wall biogenesis/degradation</keyword>
<evidence type="ECO:0000313" key="10">
    <source>
        <dbReference type="EMBL" id="HIU29234.1"/>
    </source>
</evidence>
<keyword evidence="5 7" id="KW-1133">Transmembrane helix</keyword>
<evidence type="ECO:0000256" key="3">
    <source>
        <dbReference type="ARBA" id="ARBA00022679"/>
    </source>
</evidence>